<gene>
    <name evidence="1" type="ORF">DVH24_026658</name>
</gene>
<dbReference type="Proteomes" id="UP000290289">
    <property type="component" value="Chromosome 4"/>
</dbReference>
<accession>A0A498K410</accession>
<organism evidence="1 2">
    <name type="scientific">Malus domestica</name>
    <name type="common">Apple</name>
    <name type="synonym">Pyrus malus</name>
    <dbReference type="NCBI Taxonomy" id="3750"/>
    <lineage>
        <taxon>Eukaryota</taxon>
        <taxon>Viridiplantae</taxon>
        <taxon>Streptophyta</taxon>
        <taxon>Embryophyta</taxon>
        <taxon>Tracheophyta</taxon>
        <taxon>Spermatophyta</taxon>
        <taxon>Magnoliopsida</taxon>
        <taxon>eudicotyledons</taxon>
        <taxon>Gunneridae</taxon>
        <taxon>Pentapetalae</taxon>
        <taxon>rosids</taxon>
        <taxon>fabids</taxon>
        <taxon>Rosales</taxon>
        <taxon>Rosaceae</taxon>
        <taxon>Amygdaloideae</taxon>
        <taxon>Maleae</taxon>
        <taxon>Malus</taxon>
    </lineage>
</organism>
<name>A0A498K410_MALDO</name>
<evidence type="ECO:0000313" key="2">
    <source>
        <dbReference type="Proteomes" id="UP000290289"/>
    </source>
</evidence>
<reference evidence="1 2" key="1">
    <citation type="submission" date="2018-10" db="EMBL/GenBank/DDBJ databases">
        <title>A high-quality apple genome assembly.</title>
        <authorList>
            <person name="Hu J."/>
        </authorList>
    </citation>
    <scope>NUCLEOTIDE SEQUENCE [LARGE SCALE GENOMIC DNA]</scope>
    <source>
        <strain evidence="2">cv. HFTH1</strain>
        <tissue evidence="1">Young leaf</tissue>
    </source>
</reference>
<evidence type="ECO:0000313" key="1">
    <source>
        <dbReference type="EMBL" id="RXI02128.1"/>
    </source>
</evidence>
<proteinExistence type="predicted"/>
<keyword evidence="2" id="KW-1185">Reference proteome</keyword>
<protein>
    <submittedName>
        <fullName evidence="1">Uncharacterized protein</fullName>
    </submittedName>
</protein>
<dbReference type="AlphaFoldDB" id="A0A498K410"/>
<sequence length="68" mass="7713">MEQQNQPLHVLMLPLLVRPRHSDAHLGTVIVPRWHPHHLPPHQAHPSSPQPMLSLLCPLPDPSLRVNP</sequence>
<comment type="caution">
    <text evidence="1">The sequence shown here is derived from an EMBL/GenBank/DDBJ whole genome shotgun (WGS) entry which is preliminary data.</text>
</comment>
<dbReference type="EMBL" id="RDQH01000330">
    <property type="protein sequence ID" value="RXI02128.1"/>
    <property type="molecule type" value="Genomic_DNA"/>
</dbReference>